<keyword evidence="2" id="KW-1185">Reference proteome</keyword>
<gene>
    <name evidence="1" type="ORF">CCACVL1_01794</name>
</gene>
<dbReference type="Gramene" id="OMP05905">
    <property type="protein sequence ID" value="OMP05905"/>
    <property type="gene ID" value="CCACVL1_01794"/>
</dbReference>
<proteinExistence type="predicted"/>
<dbReference type="Proteomes" id="UP000188268">
    <property type="component" value="Unassembled WGS sequence"/>
</dbReference>
<name>A0A1R3KFQ0_COCAP</name>
<evidence type="ECO:0000313" key="2">
    <source>
        <dbReference type="Proteomes" id="UP000188268"/>
    </source>
</evidence>
<reference evidence="1 2" key="1">
    <citation type="submission" date="2013-09" db="EMBL/GenBank/DDBJ databases">
        <title>Corchorus capsularis genome sequencing.</title>
        <authorList>
            <person name="Alam M."/>
            <person name="Haque M.S."/>
            <person name="Islam M.S."/>
            <person name="Emdad E.M."/>
            <person name="Islam M.M."/>
            <person name="Ahmed B."/>
            <person name="Halim A."/>
            <person name="Hossen Q.M.M."/>
            <person name="Hossain M.Z."/>
            <person name="Ahmed R."/>
            <person name="Khan M.M."/>
            <person name="Islam R."/>
            <person name="Rashid M.M."/>
            <person name="Khan S.A."/>
            <person name="Rahman M.S."/>
            <person name="Alam M."/>
        </authorList>
    </citation>
    <scope>NUCLEOTIDE SEQUENCE [LARGE SCALE GENOMIC DNA]</scope>
    <source>
        <strain evidence="2">cv. CVL-1</strain>
        <tissue evidence="1">Whole seedling</tissue>
    </source>
</reference>
<accession>A0A1R3KFQ0</accession>
<dbReference type="EMBL" id="AWWV01005122">
    <property type="protein sequence ID" value="OMP05905.1"/>
    <property type="molecule type" value="Genomic_DNA"/>
</dbReference>
<feature type="non-terminal residue" evidence="1">
    <location>
        <position position="34"/>
    </location>
</feature>
<comment type="caution">
    <text evidence="1">The sequence shown here is derived from an EMBL/GenBank/DDBJ whole genome shotgun (WGS) entry which is preliminary data.</text>
</comment>
<dbReference type="AlphaFoldDB" id="A0A1R3KFQ0"/>
<evidence type="ECO:0000313" key="1">
    <source>
        <dbReference type="EMBL" id="OMP05905.1"/>
    </source>
</evidence>
<protein>
    <submittedName>
        <fullName evidence="1">Uncharacterized protein</fullName>
    </submittedName>
</protein>
<organism evidence="1 2">
    <name type="scientific">Corchorus capsularis</name>
    <name type="common">Jute</name>
    <dbReference type="NCBI Taxonomy" id="210143"/>
    <lineage>
        <taxon>Eukaryota</taxon>
        <taxon>Viridiplantae</taxon>
        <taxon>Streptophyta</taxon>
        <taxon>Embryophyta</taxon>
        <taxon>Tracheophyta</taxon>
        <taxon>Spermatophyta</taxon>
        <taxon>Magnoliopsida</taxon>
        <taxon>eudicotyledons</taxon>
        <taxon>Gunneridae</taxon>
        <taxon>Pentapetalae</taxon>
        <taxon>rosids</taxon>
        <taxon>malvids</taxon>
        <taxon>Malvales</taxon>
        <taxon>Malvaceae</taxon>
        <taxon>Grewioideae</taxon>
        <taxon>Apeibeae</taxon>
        <taxon>Corchorus</taxon>
    </lineage>
</organism>
<sequence>MVTDGITHLGFGEFQEKKACDFQKLIFTIPIKSE</sequence>